<organism evidence="3 4">
    <name type="scientific">Citrobacter freundii</name>
    <dbReference type="NCBI Taxonomy" id="546"/>
    <lineage>
        <taxon>Bacteria</taxon>
        <taxon>Pseudomonadati</taxon>
        <taxon>Pseudomonadota</taxon>
        <taxon>Gammaproteobacteria</taxon>
        <taxon>Enterobacterales</taxon>
        <taxon>Enterobacteriaceae</taxon>
        <taxon>Citrobacter</taxon>
        <taxon>Citrobacter freundii complex</taxon>
    </lineage>
</organism>
<dbReference type="InterPro" id="IPR025263">
    <property type="entry name" value="YhdP_central"/>
</dbReference>
<proteinExistence type="predicted"/>
<dbReference type="PANTHER" id="PTHR38690">
    <property type="entry name" value="PROTEASE-RELATED"/>
    <property type="match status" value="1"/>
</dbReference>
<dbReference type="PANTHER" id="PTHR38690:SF1">
    <property type="entry name" value="PROTEASE"/>
    <property type="match status" value="1"/>
</dbReference>
<gene>
    <name evidence="3" type="ORF">AN672_30925</name>
</gene>
<dbReference type="AlphaFoldDB" id="A0AA40NDR0"/>
<sequence length="111" mass="11790">MRCGKLALFQKGAADNVGTNANFPQRITVRTPSLSLGGQQWNNLSIVSEPASNGSIVQAQGREINATLAMRNNAPWLANIKYLYYNPSAAKASPTKAPLNSTPASPFSAVD</sequence>
<evidence type="ECO:0000313" key="3">
    <source>
        <dbReference type="EMBL" id="KPR40609.1"/>
    </source>
</evidence>
<evidence type="ECO:0000259" key="2">
    <source>
        <dbReference type="Pfam" id="PF13116"/>
    </source>
</evidence>
<feature type="domain" description="YhdP central" evidence="2">
    <location>
        <begin position="8"/>
        <end position="99"/>
    </location>
</feature>
<evidence type="ECO:0000313" key="4">
    <source>
        <dbReference type="Proteomes" id="UP000050520"/>
    </source>
</evidence>
<reference evidence="4" key="1">
    <citation type="submission" date="2015-09" db="EMBL/GenBank/DDBJ databases">
        <title>Prevalence of NDMs in South Africa.</title>
        <authorList>
            <person name="Osei Sekyere J."/>
            <person name="Govinden U."/>
            <person name="Essack S."/>
            <person name="Haldorsen B."/>
            <person name="Samuelsen O."/>
            <person name="Aasnaes B."/>
            <person name="Sundsfjord A."/>
        </authorList>
    </citation>
    <scope>NUCLEOTIDE SEQUENCE [LARGE SCALE GENOMIC DNA]</scope>
    <source>
        <strain evidence="4">ST62:944112508</strain>
    </source>
</reference>
<name>A0AA40NDR0_CITFR</name>
<dbReference type="Proteomes" id="UP000050520">
    <property type="component" value="Unassembled WGS sequence"/>
</dbReference>
<feature type="region of interest" description="Disordered" evidence="1">
    <location>
        <begin position="90"/>
        <end position="111"/>
    </location>
</feature>
<reference evidence="3 4" key="2">
    <citation type="journal article" date="2017" name="PLoS ONE">
        <title>Genomic and phenotypic characterisation of fluoroquinolone resistance mechanisms in Enterobacteriaceae in Durban, South Africa.</title>
        <authorList>
            <person name="Osei Sekyere J."/>
            <person name="Amoako D.G."/>
        </authorList>
    </citation>
    <scope>NUCLEOTIDE SEQUENCE [LARGE SCALE GENOMIC DNA]</scope>
    <source>
        <strain evidence="3 4">ST62:944112508</strain>
    </source>
</reference>
<feature type="non-terminal residue" evidence="3">
    <location>
        <position position="111"/>
    </location>
</feature>
<dbReference type="InterPro" id="IPR011836">
    <property type="entry name" value="YhdP"/>
</dbReference>
<dbReference type="EMBL" id="LJEB01000598">
    <property type="protein sequence ID" value="KPR40609.1"/>
    <property type="molecule type" value="Genomic_DNA"/>
</dbReference>
<evidence type="ECO:0000256" key="1">
    <source>
        <dbReference type="SAM" id="MobiDB-lite"/>
    </source>
</evidence>
<dbReference type="Pfam" id="PF13116">
    <property type="entry name" value="YhdP"/>
    <property type="match status" value="1"/>
</dbReference>
<accession>A0AA40NDR0</accession>
<protein>
    <recommendedName>
        <fullName evidence="2">YhdP central domain-containing protein</fullName>
    </recommendedName>
</protein>
<comment type="caution">
    <text evidence="3">The sequence shown here is derived from an EMBL/GenBank/DDBJ whole genome shotgun (WGS) entry which is preliminary data.</text>
</comment>